<dbReference type="InterPro" id="IPR027417">
    <property type="entry name" value="P-loop_NTPase"/>
</dbReference>
<evidence type="ECO:0000313" key="2">
    <source>
        <dbReference type="EMBL" id="SIS86045.1"/>
    </source>
</evidence>
<feature type="coiled-coil region" evidence="1">
    <location>
        <begin position="535"/>
        <end position="589"/>
    </location>
</feature>
<accession>A0ABY1KWD0</accession>
<comment type="caution">
    <text evidence="2">The sequence shown here is derived from an EMBL/GenBank/DDBJ whole genome shotgun (WGS) entry which is preliminary data.</text>
</comment>
<keyword evidence="3" id="KW-1185">Reference proteome</keyword>
<evidence type="ECO:0000256" key="1">
    <source>
        <dbReference type="SAM" id="Coils"/>
    </source>
</evidence>
<dbReference type="SUPFAM" id="SSF52540">
    <property type="entry name" value="P-loop containing nucleoside triphosphate hydrolases"/>
    <property type="match status" value="1"/>
</dbReference>
<evidence type="ECO:0008006" key="4">
    <source>
        <dbReference type="Google" id="ProtNLM"/>
    </source>
</evidence>
<gene>
    <name evidence="2" type="ORF">SAMN05421766_104441</name>
</gene>
<name>A0ABY1KWD0_9FLAO</name>
<dbReference type="Proteomes" id="UP000185728">
    <property type="component" value="Unassembled WGS sequence"/>
</dbReference>
<proteinExistence type="predicted"/>
<dbReference type="EMBL" id="FTOB01000004">
    <property type="protein sequence ID" value="SIS86045.1"/>
    <property type="molecule type" value="Genomic_DNA"/>
</dbReference>
<evidence type="ECO:0000313" key="3">
    <source>
        <dbReference type="Proteomes" id="UP000185728"/>
    </source>
</evidence>
<keyword evidence="1" id="KW-0175">Coiled coil</keyword>
<sequence length="798" mass="91986">MIKSKEEFLKELVTYPELKDNVIAYVFAANPDLNISDKTSFFDNVKNYYEQYKNQKPDIEFIQEQGEDEIEKWKGIDLRIKSIRLKSVRGFPKSELPFGVDLVNEKDEPQSMVILGGNATGKSSLYDAIEFVYCDAIGEAQLRHFEKGNEDRYRLFLGHFENGIENTFCVLETVDKKLDLQESPNIPESVKRRINPNTHFISDYDVYENGQLNYEKNVLRSFHNQIAKSIGLEDLLEFNKRLKAFVLYRRYKESKGINASKKNIETQKQIVETNNKAIAERKVKLEQLKKNQKANPEENAIKGLIETLGQLKQNRFSLPSLNNRIKESKTQFENAYTDFVSKQVKSAGLNELQFLNLGKELLNKYENCPFCENSKSQKDEIKSSVNLRIERIKSLNEAAQKVQKAQGDIVELITHFYSQLNSLKNAITREMGALKDKAELSELNQKESIFLGYLSNLLANDFFTDISNFEENPNYLKDKSKYVAGLLKRHSEFLNSISEIESKTTDFFEERNGELQKIDDLIKSKTQTKSVTEQIIELNKEVTDFEAQVRTANQVITTEQKNVEELEKIQSLFNEIKEATKEYEKHASLKINEAVNVAFNPIKLIVEEVLETYFKMDNRNIDLIISKVPDEYDEETGEILSEVITAQIKPKNQNIEPQAVGKILNTFHYRLFSTMVGIAIAIASRKNTQINLPLVLDDIFYASDFENRATVETFIEALFKMFGDFTPELPLQLILFTHDQLIFESAVKVLSEKRSKHDTAFAKLFPHSVASKADGYNNIIYKFPVYYPNKLINKSIKV</sequence>
<reference evidence="2 3" key="1">
    <citation type="submission" date="2017-01" db="EMBL/GenBank/DDBJ databases">
        <authorList>
            <person name="Varghese N."/>
            <person name="Submissions S."/>
        </authorList>
    </citation>
    <scope>NUCLEOTIDE SEQUENCE [LARGE SCALE GENOMIC DNA]</scope>
    <source>
        <strain evidence="2 3">DSM 2061</strain>
    </source>
</reference>
<organism evidence="2 3">
    <name type="scientific">Zobellia uliginosa</name>
    <dbReference type="NCBI Taxonomy" id="143224"/>
    <lineage>
        <taxon>Bacteria</taxon>
        <taxon>Pseudomonadati</taxon>
        <taxon>Bacteroidota</taxon>
        <taxon>Flavobacteriia</taxon>
        <taxon>Flavobacteriales</taxon>
        <taxon>Flavobacteriaceae</taxon>
        <taxon>Zobellia</taxon>
    </lineage>
</organism>
<dbReference type="Gene3D" id="3.40.50.300">
    <property type="entry name" value="P-loop containing nucleotide triphosphate hydrolases"/>
    <property type="match status" value="2"/>
</dbReference>
<protein>
    <recommendedName>
        <fullName evidence="4">AAA domain-containing protein</fullName>
    </recommendedName>
</protein>
<dbReference type="RefSeq" id="WP_076455945.1">
    <property type="nucleotide sequence ID" value="NZ_FTOB01000004.1"/>
</dbReference>